<evidence type="ECO:0000256" key="2">
    <source>
        <dbReference type="SAM" id="SignalP"/>
    </source>
</evidence>
<feature type="region of interest" description="Disordered" evidence="1">
    <location>
        <begin position="30"/>
        <end position="53"/>
    </location>
</feature>
<feature type="domain" description="EfeO-type cupredoxin-like" evidence="3">
    <location>
        <begin position="50"/>
        <end position="144"/>
    </location>
</feature>
<feature type="compositionally biased region" description="Low complexity" evidence="1">
    <location>
        <begin position="37"/>
        <end position="50"/>
    </location>
</feature>
<name>A0A848L7W4_9BACT</name>
<proteinExistence type="predicted"/>
<evidence type="ECO:0000256" key="1">
    <source>
        <dbReference type="SAM" id="MobiDB-lite"/>
    </source>
</evidence>
<dbReference type="AlphaFoldDB" id="A0A848L7W4"/>
<gene>
    <name evidence="4" type="ORF">HG543_07555</name>
</gene>
<feature type="chain" id="PRO_5032410644" evidence="2">
    <location>
        <begin position="20"/>
        <end position="145"/>
    </location>
</feature>
<comment type="caution">
    <text evidence="4">The sequence shown here is derived from an EMBL/GenBank/DDBJ whole genome shotgun (WGS) entry which is preliminary data.</text>
</comment>
<dbReference type="EMBL" id="JABBJJ010000024">
    <property type="protein sequence ID" value="NMO14714.1"/>
    <property type="molecule type" value="Genomic_DNA"/>
</dbReference>
<organism evidence="4 5">
    <name type="scientific">Pyxidicoccus fallax</name>
    <dbReference type="NCBI Taxonomy" id="394095"/>
    <lineage>
        <taxon>Bacteria</taxon>
        <taxon>Pseudomonadati</taxon>
        <taxon>Myxococcota</taxon>
        <taxon>Myxococcia</taxon>
        <taxon>Myxococcales</taxon>
        <taxon>Cystobacterineae</taxon>
        <taxon>Myxococcaceae</taxon>
        <taxon>Pyxidicoccus</taxon>
    </lineage>
</organism>
<dbReference type="InterPro" id="IPR028096">
    <property type="entry name" value="EfeO_Cupredoxin"/>
</dbReference>
<reference evidence="4 5" key="1">
    <citation type="submission" date="2020-04" db="EMBL/GenBank/DDBJ databases">
        <title>Draft genome of Pyxidicoccus fallax type strain.</title>
        <authorList>
            <person name="Whitworth D.E."/>
        </authorList>
    </citation>
    <scope>NUCLEOTIDE SEQUENCE [LARGE SCALE GENOMIC DNA]</scope>
    <source>
        <strain evidence="4 5">DSM 14698</strain>
    </source>
</reference>
<dbReference type="InterPro" id="IPR008972">
    <property type="entry name" value="Cupredoxin"/>
</dbReference>
<keyword evidence="5" id="KW-1185">Reference proteome</keyword>
<evidence type="ECO:0000259" key="3">
    <source>
        <dbReference type="Pfam" id="PF13473"/>
    </source>
</evidence>
<dbReference type="Gene3D" id="2.60.40.420">
    <property type="entry name" value="Cupredoxins - blue copper proteins"/>
    <property type="match status" value="1"/>
</dbReference>
<accession>A0A848L7W4</accession>
<dbReference type="Proteomes" id="UP000518300">
    <property type="component" value="Unassembled WGS sequence"/>
</dbReference>
<sequence length="145" mass="15418">MRRFVSRIIKPWLALAATAAMVGATQQGCSKDASTSAKAPEAQAPAAAAAPEKRENGVRVVELAVTEKGYEPSPVNLKKGEPVKLVVTRKTDHTCATEVVMDGYDINTPLPLNQPVEIAFTPKESGKLVYGCAMGKMISGVFMVD</sequence>
<evidence type="ECO:0000313" key="5">
    <source>
        <dbReference type="Proteomes" id="UP000518300"/>
    </source>
</evidence>
<keyword evidence="2" id="KW-0732">Signal</keyword>
<evidence type="ECO:0000313" key="4">
    <source>
        <dbReference type="EMBL" id="NMO14714.1"/>
    </source>
</evidence>
<dbReference type="RefSeq" id="WP_169344010.1">
    <property type="nucleotide sequence ID" value="NZ_JABBJJ010000024.1"/>
</dbReference>
<protein>
    <submittedName>
        <fullName evidence="4">Copper transporter</fullName>
    </submittedName>
</protein>
<dbReference type="SUPFAM" id="SSF49503">
    <property type="entry name" value="Cupredoxins"/>
    <property type="match status" value="1"/>
</dbReference>
<feature type="signal peptide" evidence="2">
    <location>
        <begin position="1"/>
        <end position="19"/>
    </location>
</feature>
<dbReference type="Pfam" id="PF13473">
    <property type="entry name" value="Cupredoxin_1"/>
    <property type="match status" value="1"/>
</dbReference>